<feature type="compositionally biased region" description="Polar residues" evidence="1">
    <location>
        <begin position="194"/>
        <end position="218"/>
    </location>
</feature>
<accession>A0A2Z6SAL0</accession>
<evidence type="ECO:0000313" key="4">
    <source>
        <dbReference type="Proteomes" id="UP000247702"/>
    </source>
</evidence>
<keyword evidence="4" id="KW-1185">Reference proteome</keyword>
<feature type="compositionally biased region" description="Basic residues" evidence="1">
    <location>
        <begin position="233"/>
        <end position="242"/>
    </location>
</feature>
<reference evidence="2 4" key="1">
    <citation type="submission" date="2017-11" db="EMBL/GenBank/DDBJ databases">
        <title>The genome of Rhizophagus clarus HR1 reveals common genetic basis of auxotrophy among arbuscular mycorrhizal fungi.</title>
        <authorList>
            <person name="Kobayashi Y."/>
        </authorList>
    </citation>
    <scope>NUCLEOTIDE SEQUENCE [LARGE SCALE GENOMIC DNA]</scope>
    <source>
        <strain evidence="2 4">HR1</strain>
    </source>
</reference>
<protein>
    <submittedName>
        <fullName evidence="2">Uncharacterized protein</fullName>
    </submittedName>
</protein>
<feature type="compositionally biased region" description="Basic and acidic residues" evidence="1">
    <location>
        <begin position="219"/>
        <end position="232"/>
    </location>
</feature>
<dbReference type="OrthoDB" id="2475735at2759"/>
<dbReference type="AlphaFoldDB" id="A0A2Z6SAL0"/>
<reference evidence="3" key="2">
    <citation type="submission" date="2019-10" db="EMBL/GenBank/DDBJ databases">
        <title>Conservation and host-specific expression of non-tandemly repeated heterogenous ribosome RNA gene in arbuscular mycorrhizal fungi.</title>
        <authorList>
            <person name="Maeda T."/>
            <person name="Kobayashi Y."/>
            <person name="Nakagawa T."/>
            <person name="Ezawa T."/>
            <person name="Yamaguchi K."/>
            <person name="Bino T."/>
            <person name="Nishimoto Y."/>
            <person name="Shigenobu S."/>
            <person name="Kawaguchi M."/>
        </authorList>
    </citation>
    <scope>NUCLEOTIDE SEQUENCE</scope>
    <source>
        <strain evidence="3">HR1</strain>
    </source>
</reference>
<sequence length="267" mass="30995">MISVLVINALSAWEKVISMTVKQQKKYKTLRVKLEISQFFMNYDKHWMAPLMDFPVRWFPASWSLQERKERERYQAAVLNPPESMNSATLVHKDNEAYLIFHNINMFKEVKLPDGKRKIIRYLSNWDDLHRLINTPNVWNGETVDWTRHTSPSHNPRKSTKSAHNKSNGRTKSTNASPLKDNRAKSRSVKKMATGTNNIPIQNGRGNASQQQYSSSTKQGKDSPKTEYDDKKYKSKSKRSSTSKKMIMAEITRMNKVLECLLKRTSI</sequence>
<dbReference type="EMBL" id="BLAL01000083">
    <property type="protein sequence ID" value="GES84674.1"/>
    <property type="molecule type" value="Genomic_DNA"/>
</dbReference>
<dbReference type="Proteomes" id="UP000615446">
    <property type="component" value="Unassembled WGS sequence"/>
</dbReference>
<evidence type="ECO:0000256" key="1">
    <source>
        <dbReference type="SAM" id="MobiDB-lite"/>
    </source>
</evidence>
<gene>
    <name evidence="3" type="ORF">RCL2_001177900</name>
    <name evidence="2" type="ORF">RclHR1_09480003</name>
</gene>
<comment type="caution">
    <text evidence="2">The sequence shown here is derived from an EMBL/GenBank/DDBJ whole genome shotgun (WGS) entry which is preliminary data.</text>
</comment>
<name>A0A2Z6SAL0_9GLOM</name>
<dbReference type="Proteomes" id="UP000247702">
    <property type="component" value="Unassembled WGS sequence"/>
</dbReference>
<evidence type="ECO:0000313" key="2">
    <source>
        <dbReference type="EMBL" id="GBC10253.1"/>
    </source>
</evidence>
<feature type="region of interest" description="Disordered" evidence="1">
    <location>
        <begin position="142"/>
        <end position="247"/>
    </location>
</feature>
<evidence type="ECO:0000313" key="3">
    <source>
        <dbReference type="EMBL" id="GES84674.1"/>
    </source>
</evidence>
<feature type="compositionally biased region" description="Basic residues" evidence="1">
    <location>
        <begin position="155"/>
        <end position="169"/>
    </location>
</feature>
<proteinExistence type="predicted"/>
<dbReference type="EMBL" id="BEXD01004368">
    <property type="protein sequence ID" value="GBC10253.1"/>
    <property type="molecule type" value="Genomic_DNA"/>
</dbReference>
<organism evidence="2 4">
    <name type="scientific">Rhizophagus clarus</name>
    <dbReference type="NCBI Taxonomy" id="94130"/>
    <lineage>
        <taxon>Eukaryota</taxon>
        <taxon>Fungi</taxon>
        <taxon>Fungi incertae sedis</taxon>
        <taxon>Mucoromycota</taxon>
        <taxon>Glomeromycotina</taxon>
        <taxon>Glomeromycetes</taxon>
        <taxon>Glomerales</taxon>
        <taxon>Glomeraceae</taxon>
        <taxon>Rhizophagus</taxon>
    </lineage>
</organism>